<evidence type="ECO:0000313" key="2">
    <source>
        <dbReference type="Proteomes" id="UP000054018"/>
    </source>
</evidence>
<reference evidence="1 2" key="1">
    <citation type="submission" date="2014-04" db="EMBL/GenBank/DDBJ databases">
        <authorList>
            <consortium name="DOE Joint Genome Institute"/>
            <person name="Kuo A."/>
            <person name="Kohler A."/>
            <person name="Costa M.D."/>
            <person name="Nagy L.G."/>
            <person name="Floudas D."/>
            <person name="Copeland A."/>
            <person name="Barry K.W."/>
            <person name="Cichocki N."/>
            <person name="Veneault-Fourrey C."/>
            <person name="LaButti K."/>
            <person name="Lindquist E.A."/>
            <person name="Lipzen A."/>
            <person name="Lundell T."/>
            <person name="Morin E."/>
            <person name="Murat C."/>
            <person name="Sun H."/>
            <person name="Tunlid A."/>
            <person name="Henrissat B."/>
            <person name="Grigoriev I.V."/>
            <person name="Hibbett D.S."/>
            <person name="Martin F."/>
            <person name="Nordberg H.P."/>
            <person name="Cantor M.N."/>
            <person name="Hua S.X."/>
        </authorList>
    </citation>
    <scope>NUCLEOTIDE SEQUENCE [LARGE SCALE GENOMIC DNA]</scope>
    <source>
        <strain evidence="1 2">441</strain>
    </source>
</reference>
<proteinExistence type="predicted"/>
<keyword evidence="2" id="KW-1185">Reference proteome</keyword>
<evidence type="ECO:0000313" key="1">
    <source>
        <dbReference type="EMBL" id="KIK26359.1"/>
    </source>
</evidence>
<dbReference type="EMBL" id="KN833702">
    <property type="protein sequence ID" value="KIK26359.1"/>
    <property type="molecule type" value="Genomic_DNA"/>
</dbReference>
<dbReference type="AlphaFoldDB" id="A0A0C9ZK77"/>
<name>A0A0C9ZK77_9AGAM</name>
<accession>A0A0C9ZK77</accession>
<gene>
    <name evidence="1" type="ORF">PISMIDRAFT_273838</name>
</gene>
<reference evidence="2" key="2">
    <citation type="submission" date="2015-01" db="EMBL/GenBank/DDBJ databases">
        <title>Evolutionary Origins and Diversification of the Mycorrhizal Mutualists.</title>
        <authorList>
            <consortium name="DOE Joint Genome Institute"/>
            <consortium name="Mycorrhizal Genomics Consortium"/>
            <person name="Kohler A."/>
            <person name="Kuo A."/>
            <person name="Nagy L.G."/>
            <person name="Floudas D."/>
            <person name="Copeland A."/>
            <person name="Barry K.W."/>
            <person name="Cichocki N."/>
            <person name="Veneault-Fourrey C."/>
            <person name="LaButti K."/>
            <person name="Lindquist E.A."/>
            <person name="Lipzen A."/>
            <person name="Lundell T."/>
            <person name="Morin E."/>
            <person name="Murat C."/>
            <person name="Riley R."/>
            <person name="Ohm R."/>
            <person name="Sun H."/>
            <person name="Tunlid A."/>
            <person name="Henrissat B."/>
            <person name="Grigoriev I.V."/>
            <person name="Hibbett D.S."/>
            <person name="Martin F."/>
        </authorList>
    </citation>
    <scope>NUCLEOTIDE SEQUENCE [LARGE SCALE GENOMIC DNA]</scope>
    <source>
        <strain evidence="2">441</strain>
    </source>
</reference>
<protein>
    <submittedName>
        <fullName evidence="1">Uncharacterized protein</fullName>
    </submittedName>
</protein>
<dbReference type="OrthoDB" id="2711830at2759"/>
<sequence>MSSFSCGLVAGILSPFIHSSPQLSRKNLCKSGDASIRGRLQNNSRVHGYTAQVRWLANGRSYDPTPSCHVPETMGNSLLSYSPRQTSRLVGYNAAIRSAKKSPRPIRANWITTHDATTAQRHAQLRSLCHMVRVRWGRRIDSKHLLSATTHHLRIQISMTGRIATRCATWDHISDS</sequence>
<dbReference type="HOGENOM" id="CLU_1525766_0_0_1"/>
<dbReference type="Proteomes" id="UP000054018">
    <property type="component" value="Unassembled WGS sequence"/>
</dbReference>
<organism evidence="1 2">
    <name type="scientific">Pisolithus microcarpus 441</name>
    <dbReference type="NCBI Taxonomy" id="765257"/>
    <lineage>
        <taxon>Eukaryota</taxon>
        <taxon>Fungi</taxon>
        <taxon>Dikarya</taxon>
        <taxon>Basidiomycota</taxon>
        <taxon>Agaricomycotina</taxon>
        <taxon>Agaricomycetes</taxon>
        <taxon>Agaricomycetidae</taxon>
        <taxon>Boletales</taxon>
        <taxon>Sclerodermatineae</taxon>
        <taxon>Pisolithaceae</taxon>
        <taxon>Pisolithus</taxon>
    </lineage>
</organism>